<reference evidence="2 3" key="1">
    <citation type="submission" date="2024-07" db="EMBL/GenBank/DDBJ databases">
        <title>Section-level genome sequencing and comparative genomics of Aspergillus sections Usti and Cavernicolus.</title>
        <authorList>
            <consortium name="Lawrence Berkeley National Laboratory"/>
            <person name="Nybo J.L."/>
            <person name="Vesth T.C."/>
            <person name="Theobald S."/>
            <person name="Frisvad J.C."/>
            <person name="Larsen T.O."/>
            <person name="Kjaerboelling I."/>
            <person name="Rothschild-Mancinelli K."/>
            <person name="Lyhne E.K."/>
            <person name="Kogle M.E."/>
            <person name="Barry K."/>
            <person name="Clum A."/>
            <person name="Na H."/>
            <person name="Ledsgaard L."/>
            <person name="Lin J."/>
            <person name="Lipzen A."/>
            <person name="Kuo A."/>
            <person name="Riley R."/>
            <person name="Mondo S."/>
            <person name="Labutti K."/>
            <person name="Haridas S."/>
            <person name="Pangalinan J."/>
            <person name="Salamov A.A."/>
            <person name="Simmons B.A."/>
            <person name="Magnuson J.K."/>
            <person name="Chen J."/>
            <person name="Drula E."/>
            <person name="Henrissat B."/>
            <person name="Wiebenga A."/>
            <person name="Lubbers R.J."/>
            <person name="Gomes A.C."/>
            <person name="Macurrencykelacurrency M.R."/>
            <person name="Stajich J."/>
            <person name="Grigoriev I.V."/>
            <person name="Mortensen U.H."/>
            <person name="De Vries R.P."/>
            <person name="Baker S.E."/>
            <person name="Andersen M.R."/>
        </authorList>
    </citation>
    <scope>NUCLEOTIDE SEQUENCE [LARGE SCALE GENOMIC DNA]</scope>
    <source>
        <strain evidence="2 3">CBS 449.75</strain>
    </source>
</reference>
<dbReference type="EMBL" id="JBFXLQ010000014">
    <property type="protein sequence ID" value="KAL2868406.1"/>
    <property type="molecule type" value="Genomic_DNA"/>
</dbReference>
<dbReference type="Proteomes" id="UP001610432">
    <property type="component" value="Unassembled WGS sequence"/>
</dbReference>
<keyword evidence="3" id="KW-1185">Reference proteome</keyword>
<dbReference type="GeneID" id="98143916"/>
<dbReference type="InterPro" id="IPR036259">
    <property type="entry name" value="MFS_trans_sf"/>
</dbReference>
<organism evidence="2 3">
    <name type="scientific">Aspergillus lucknowensis</name>
    <dbReference type="NCBI Taxonomy" id="176173"/>
    <lineage>
        <taxon>Eukaryota</taxon>
        <taxon>Fungi</taxon>
        <taxon>Dikarya</taxon>
        <taxon>Ascomycota</taxon>
        <taxon>Pezizomycotina</taxon>
        <taxon>Eurotiomycetes</taxon>
        <taxon>Eurotiomycetidae</taxon>
        <taxon>Eurotiales</taxon>
        <taxon>Aspergillaceae</taxon>
        <taxon>Aspergillus</taxon>
        <taxon>Aspergillus subgen. Nidulantes</taxon>
    </lineage>
</organism>
<evidence type="ECO:0000256" key="1">
    <source>
        <dbReference type="SAM" id="Phobius"/>
    </source>
</evidence>
<gene>
    <name evidence="2" type="ORF">BJX67DRAFT_350706</name>
</gene>
<accession>A0ABR4LV99</accession>
<feature type="transmembrane region" description="Helical" evidence="1">
    <location>
        <begin position="29"/>
        <end position="49"/>
    </location>
</feature>
<dbReference type="RefSeq" id="XP_070887385.1">
    <property type="nucleotide sequence ID" value="XM_071028844.1"/>
</dbReference>
<dbReference type="Gene3D" id="1.20.1250.20">
    <property type="entry name" value="MFS general substrate transporter like domains"/>
    <property type="match status" value="1"/>
</dbReference>
<sequence length="140" mass="15475">MIFGATGITIALFCEAALNSQNEEGLRMSYSIGSVFVIFCVTISFSWSFGPCSWHAIFRNPPSPFAANERCGVYMAEVMPMQIRGRGNAFAPGVGKWAVSTIWAQGSPIALGKTGWKFNFIFAAWRRYPPSLRTCLRSEC</sequence>
<evidence type="ECO:0000313" key="2">
    <source>
        <dbReference type="EMBL" id="KAL2868406.1"/>
    </source>
</evidence>
<keyword evidence="1" id="KW-0472">Membrane</keyword>
<comment type="caution">
    <text evidence="2">The sequence shown here is derived from an EMBL/GenBank/DDBJ whole genome shotgun (WGS) entry which is preliminary data.</text>
</comment>
<evidence type="ECO:0000313" key="3">
    <source>
        <dbReference type="Proteomes" id="UP001610432"/>
    </source>
</evidence>
<evidence type="ECO:0008006" key="4">
    <source>
        <dbReference type="Google" id="ProtNLM"/>
    </source>
</evidence>
<keyword evidence="1" id="KW-0812">Transmembrane</keyword>
<name>A0ABR4LV99_9EURO</name>
<proteinExistence type="predicted"/>
<protein>
    <recommendedName>
        <fullName evidence="4">Major facilitator superfamily (MFS) profile domain-containing protein</fullName>
    </recommendedName>
</protein>
<keyword evidence="1" id="KW-1133">Transmembrane helix</keyword>